<comment type="caution">
    <text evidence="1">The sequence shown here is derived from an EMBL/GenBank/DDBJ whole genome shotgun (WGS) entry which is preliminary data.</text>
</comment>
<dbReference type="OrthoDB" id="3039677at2759"/>
<reference evidence="1" key="1">
    <citation type="submission" date="2021-03" db="EMBL/GenBank/DDBJ databases">
        <title>Draft genome sequence of rust myrtle Austropuccinia psidii MF-1, a brazilian biotype.</title>
        <authorList>
            <person name="Quecine M.C."/>
            <person name="Pachon D.M.R."/>
            <person name="Bonatelli M.L."/>
            <person name="Correr F.H."/>
            <person name="Franceschini L.M."/>
            <person name="Leite T.F."/>
            <person name="Margarido G.R.A."/>
            <person name="Almeida C.A."/>
            <person name="Ferrarezi J.A."/>
            <person name="Labate C.A."/>
        </authorList>
    </citation>
    <scope>NUCLEOTIDE SEQUENCE</scope>
    <source>
        <strain evidence="1">MF-1</strain>
    </source>
</reference>
<dbReference type="AlphaFoldDB" id="A0A9Q3CK13"/>
<keyword evidence="2" id="KW-1185">Reference proteome</keyword>
<sequence>MWCWVVQNKYIPRITKTLAFSDSQKKKQIHHQGLIRLSWQHQPRVPISIFVTQSLSQWLKWFLSLCIVEEFLDQWAHELEAEDSNFICDVAQGTVCKKLFPLKGAGSELCLRFSMFIDWFNPLKNKLAGKQSSIGLITLNCHNLPPCLQYQTKYTCLAGLIPSPNQPTMITINNVLILLVNELYILNRGMIIPKSKYPRGRKITVKLATLAGDIVAVHKAAVFKSH</sequence>
<dbReference type="Proteomes" id="UP000765509">
    <property type="component" value="Unassembled WGS sequence"/>
</dbReference>
<protein>
    <submittedName>
        <fullName evidence="1">Uncharacterized protein</fullName>
    </submittedName>
</protein>
<organism evidence="1 2">
    <name type="scientific">Austropuccinia psidii MF-1</name>
    <dbReference type="NCBI Taxonomy" id="1389203"/>
    <lineage>
        <taxon>Eukaryota</taxon>
        <taxon>Fungi</taxon>
        <taxon>Dikarya</taxon>
        <taxon>Basidiomycota</taxon>
        <taxon>Pucciniomycotina</taxon>
        <taxon>Pucciniomycetes</taxon>
        <taxon>Pucciniales</taxon>
        <taxon>Sphaerophragmiaceae</taxon>
        <taxon>Austropuccinia</taxon>
    </lineage>
</organism>
<proteinExistence type="predicted"/>
<evidence type="ECO:0000313" key="1">
    <source>
        <dbReference type="EMBL" id="MBW0484215.1"/>
    </source>
</evidence>
<gene>
    <name evidence="1" type="ORF">O181_023930</name>
</gene>
<evidence type="ECO:0000313" key="2">
    <source>
        <dbReference type="Proteomes" id="UP000765509"/>
    </source>
</evidence>
<name>A0A9Q3CK13_9BASI</name>
<accession>A0A9Q3CK13</accession>
<dbReference type="EMBL" id="AVOT02007585">
    <property type="protein sequence ID" value="MBW0484215.1"/>
    <property type="molecule type" value="Genomic_DNA"/>
</dbReference>